<dbReference type="InterPro" id="IPR018060">
    <property type="entry name" value="HTH_AraC"/>
</dbReference>
<proteinExistence type="predicted"/>
<dbReference type="Gene3D" id="1.10.10.60">
    <property type="entry name" value="Homeodomain-like"/>
    <property type="match status" value="2"/>
</dbReference>
<evidence type="ECO:0000256" key="4">
    <source>
        <dbReference type="ARBA" id="ARBA00023163"/>
    </source>
</evidence>
<dbReference type="SMART" id="SM00342">
    <property type="entry name" value="HTH_ARAC"/>
    <property type="match status" value="1"/>
</dbReference>
<dbReference type="SUPFAM" id="SSF46689">
    <property type="entry name" value="Homeodomain-like"/>
    <property type="match status" value="1"/>
</dbReference>
<dbReference type="InterPro" id="IPR003313">
    <property type="entry name" value="AraC-bd"/>
</dbReference>
<dbReference type="GO" id="GO:0043565">
    <property type="term" value="F:sequence-specific DNA binding"/>
    <property type="evidence" value="ECO:0007669"/>
    <property type="project" value="InterPro"/>
</dbReference>
<keyword evidence="3" id="KW-0010">Activator</keyword>
<accession>Q0VT12</accession>
<gene>
    <name evidence="6" type="primary">mmsR</name>
    <name evidence="6" type="ordered locus">ABO_0019</name>
</gene>
<keyword evidence="7" id="KW-1185">Reference proteome</keyword>
<evidence type="ECO:0000256" key="3">
    <source>
        <dbReference type="ARBA" id="ARBA00023159"/>
    </source>
</evidence>
<dbReference type="SUPFAM" id="SSF51215">
    <property type="entry name" value="Regulatory protein AraC"/>
    <property type="match status" value="1"/>
</dbReference>
<keyword evidence="2" id="KW-0238">DNA-binding</keyword>
<dbReference type="AlphaFoldDB" id="Q0VT12"/>
<dbReference type="PANTHER" id="PTHR46796">
    <property type="entry name" value="HTH-TYPE TRANSCRIPTIONAL ACTIVATOR RHAS-RELATED"/>
    <property type="match status" value="1"/>
</dbReference>
<dbReference type="STRING" id="393595.ABO_0019"/>
<organism evidence="6 7">
    <name type="scientific">Alcanivorax borkumensis (strain ATCC 700651 / DSM 11573 / NCIMB 13689 / SK2)</name>
    <dbReference type="NCBI Taxonomy" id="393595"/>
    <lineage>
        <taxon>Bacteria</taxon>
        <taxon>Pseudomonadati</taxon>
        <taxon>Pseudomonadota</taxon>
        <taxon>Gammaproteobacteria</taxon>
        <taxon>Oceanospirillales</taxon>
        <taxon>Alcanivoracaceae</taxon>
        <taxon>Alcanivorax</taxon>
    </lineage>
</organism>
<evidence type="ECO:0000259" key="5">
    <source>
        <dbReference type="PROSITE" id="PS01124"/>
    </source>
</evidence>
<dbReference type="GO" id="GO:0003700">
    <property type="term" value="F:DNA-binding transcription factor activity"/>
    <property type="evidence" value="ECO:0007669"/>
    <property type="project" value="InterPro"/>
</dbReference>
<evidence type="ECO:0000256" key="1">
    <source>
        <dbReference type="ARBA" id="ARBA00023015"/>
    </source>
</evidence>
<dbReference type="Pfam" id="PF12833">
    <property type="entry name" value="HTH_18"/>
    <property type="match status" value="1"/>
</dbReference>
<evidence type="ECO:0000313" key="7">
    <source>
        <dbReference type="Proteomes" id="UP000008871"/>
    </source>
</evidence>
<dbReference type="KEGG" id="abo:ABO_0019"/>
<dbReference type="InterPro" id="IPR020449">
    <property type="entry name" value="Tscrpt_reg_AraC-type_HTH"/>
</dbReference>
<feature type="domain" description="HTH araC/xylS-type" evidence="5">
    <location>
        <begin position="202"/>
        <end position="301"/>
    </location>
</feature>
<dbReference type="Gene3D" id="2.60.120.280">
    <property type="entry name" value="Regulatory protein AraC"/>
    <property type="match status" value="1"/>
</dbReference>
<dbReference type="PRINTS" id="PR00032">
    <property type="entry name" value="HTHARAC"/>
</dbReference>
<protein>
    <submittedName>
        <fullName evidence="6">Transcriptional regulator MmsR</fullName>
    </submittedName>
</protein>
<dbReference type="InterPro" id="IPR050204">
    <property type="entry name" value="AraC_XylS_family_regulators"/>
</dbReference>
<dbReference type="PROSITE" id="PS01124">
    <property type="entry name" value="HTH_ARAC_FAMILY_2"/>
    <property type="match status" value="1"/>
</dbReference>
<evidence type="ECO:0000313" key="6">
    <source>
        <dbReference type="EMBL" id="CAL15467.1"/>
    </source>
</evidence>
<keyword evidence="1" id="KW-0805">Transcription regulation</keyword>
<dbReference type="eggNOG" id="COG4977">
    <property type="taxonomic scope" value="Bacteria"/>
</dbReference>
<dbReference type="HOGENOM" id="CLU_000445_88_6_6"/>
<dbReference type="CDD" id="cd06986">
    <property type="entry name" value="cupin_MmsR-like_N"/>
    <property type="match status" value="1"/>
</dbReference>
<reference evidence="6 7" key="1">
    <citation type="journal article" date="2006" name="Nat. Biotechnol.">
        <title>Genome sequence of the ubiquitous hydrocarbon-degrading marine bacterium Alcanivorax borkumensis.</title>
        <authorList>
            <person name="Schneiker S."/>
            <person name="Martins dos Santos V.A.P."/>
            <person name="Bartels D."/>
            <person name="Bekel T."/>
            <person name="Brecht M."/>
            <person name="Buhrmester J."/>
            <person name="Chernikova T.N."/>
            <person name="Denaro R."/>
            <person name="Ferrer M."/>
            <person name="Gertler C."/>
            <person name="Goesmann A."/>
            <person name="Golyshina O.V."/>
            <person name="Kaminski F."/>
            <person name="Khachane A.N."/>
            <person name="Lang S."/>
            <person name="Linke B."/>
            <person name="McHardy A.C."/>
            <person name="Meyer F."/>
            <person name="Nechitaylo T."/>
            <person name="Puehler A."/>
            <person name="Regenhardt D."/>
            <person name="Rupp O."/>
            <person name="Sabirova J.S."/>
            <person name="Selbitschka W."/>
            <person name="Yakimov M.M."/>
            <person name="Timmis K.N."/>
            <person name="Vorhoelter F.-J."/>
            <person name="Weidner S."/>
            <person name="Kaiser O."/>
            <person name="Golyshin P.N."/>
        </authorList>
    </citation>
    <scope>NUCLEOTIDE SEQUENCE [LARGE SCALE GENOMIC DNA]</scope>
    <source>
        <strain evidence="7">ATCC 700651 / DSM 11573 / NCIMB 13689 / SK2</strain>
    </source>
</reference>
<dbReference type="InterPro" id="IPR009057">
    <property type="entry name" value="Homeodomain-like_sf"/>
</dbReference>
<name>Q0VT12_ALCBS</name>
<dbReference type="eggNOG" id="COG1917">
    <property type="taxonomic scope" value="Bacteria"/>
</dbReference>
<dbReference type="Proteomes" id="UP000008871">
    <property type="component" value="Chromosome"/>
</dbReference>
<dbReference type="Pfam" id="PF02311">
    <property type="entry name" value="AraC_binding"/>
    <property type="match status" value="1"/>
</dbReference>
<evidence type="ECO:0000256" key="2">
    <source>
        <dbReference type="ARBA" id="ARBA00023125"/>
    </source>
</evidence>
<dbReference type="EMBL" id="AM286690">
    <property type="protein sequence ID" value="CAL15467.1"/>
    <property type="molecule type" value="Genomic_DNA"/>
</dbReference>
<sequence length="305" mass="34510">MLFMEIVEQPTTKTSHWPLPARGQRTVIPPSVLSSVRDHPLCSGCMPHGVGFYPQASGHRMERQRPADNLLIYCVSGAGELAYGGQSQPVEAGDLLLLPAGFSHRYHANPQQPWSIYWVHLGGHEVQRYFDEIAGQPDGGIRRVRVGVHSRLAEDFQALMAAATNAQPEHLVYAANLLRSLLAYASLMRRQHQVRHATLDVTRVNSYLQTAIDRRLSLDDLITATSDLSRYHFIREYKRQTGQTPMQAFQRIKVSHACYLLDISDDSVATIALQLGHDDPYYFSRLFKKMMGISPQKYRKERGKN</sequence>
<dbReference type="InterPro" id="IPR037923">
    <property type="entry name" value="HTH-like"/>
</dbReference>
<keyword evidence="4" id="KW-0804">Transcription</keyword>